<feature type="binding site" evidence="8">
    <location>
        <begin position="119"/>
        <end position="126"/>
    </location>
    <ligand>
        <name>GTP</name>
        <dbReference type="ChEBI" id="CHEBI:37565"/>
    </ligand>
</feature>
<feature type="topological domain" description="Lumenal" evidence="8">
    <location>
        <begin position="750"/>
        <end position="752"/>
    </location>
</feature>
<evidence type="ECO:0000313" key="13">
    <source>
        <dbReference type="Proteomes" id="UP001304243"/>
    </source>
</evidence>
<dbReference type="InterPro" id="IPR046758">
    <property type="entry name" value="Sey1/RHD3-like_3HB"/>
</dbReference>
<dbReference type="PANTHER" id="PTHR45923">
    <property type="entry name" value="PROTEIN SEY1"/>
    <property type="match status" value="1"/>
</dbReference>
<evidence type="ECO:0000256" key="10">
    <source>
        <dbReference type="SAM" id="Phobius"/>
    </source>
</evidence>
<dbReference type="GO" id="GO:0003924">
    <property type="term" value="F:GTPase activity"/>
    <property type="evidence" value="ECO:0007669"/>
    <property type="project" value="UniProtKB-UniRule"/>
</dbReference>
<evidence type="ECO:0000256" key="5">
    <source>
        <dbReference type="ARBA" id="ARBA00022989"/>
    </source>
</evidence>
<evidence type="ECO:0000256" key="9">
    <source>
        <dbReference type="SAM" id="MobiDB-lite"/>
    </source>
</evidence>
<keyword evidence="4 8" id="KW-0256">Endoplasmic reticulum</keyword>
<dbReference type="GO" id="GO:0005525">
    <property type="term" value="F:GTP binding"/>
    <property type="evidence" value="ECO:0007669"/>
    <property type="project" value="UniProtKB-UniRule"/>
</dbReference>
<dbReference type="FunFam" id="3.40.50.300:FF:000727">
    <property type="entry name" value="Protein SEY1 homolog"/>
    <property type="match status" value="1"/>
</dbReference>
<dbReference type="PANTHER" id="PTHR45923:SF2">
    <property type="entry name" value="PROTEIN SEY1"/>
    <property type="match status" value="1"/>
</dbReference>
<keyword evidence="2 8" id="KW-0547">Nucleotide-binding</keyword>
<feature type="topological domain" description="Cytoplasmic" evidence="8">
    <location>
        <begin position="774"/>
        <end position="825"/>
    </location>
</feature>
<dbReference type="InterPro" id="IPR030386">
    <property type="entry name" value="G_GB1_RHD3_dom"/>
</dbReference>
<keyword evidence="1 8" id="KW-0812">Transmembrane</keyword>
<dbReference type="SUPFAM" id="SSF52540">
    <property type="entry name" value="P-loop containing nucleoside triphosphate hydrolases"/>
    <property type="match status" value="1"/>
</dbReference>
<evidence type="ECO:0000256" key="2">
    <source>
        <dbReference type="ARBA" id="ARBA00022741"/>
    </source>
</evidence>
<accession>A0AAN7DCY1</accession>
<comment type="subcellular location">
    <subcellularLocation>
        <location evidence="8">Endoplasmic reticulum membrane</location>
        <topology evidence="8">Multi-pass membrane protein</topology>
    </subcellularLocation>
    <text evidence="8">Enriched in the cortical ER. Concentrated in punctae along the ER tubules.</text>
</comment>
<dbReference type="Proteomes" id="UP001304243">
    <property type="component" value="Unassembled WGS sequence"/>
</dbReference>
<keyword evidence="3 8" id="KW-0378">Hydrolase</keyword>
<keyword evidence="7 8" id="KW-0472">Membrane</keyword>
<comment type="caution">
    <text evidence="12">The sequence shown here is derived from an EMBL/GenBank/DDBJ whole genome shotgun (WGS) entry which is preliminary data.</text>
</comment>
<evidence type="ECO:0000256" key="6">
    <source>
        <dbReference type="ARBA" id="ARBA00023134"/>
    </source>
</evidence>
<dbReference type="AlphaFoldDB" id="A0AAN7DCY1"/>
<dbReference type="Pfam" id="PF05879">
    <property type="entry name" value="RHD3_GTPase"/>
    <property type="match status" value="1"/>
</dbReference>
<dbReference type="PROSITE" id="PS51715">
    <property type="entry name" value="G_GB1_RHD3"/>
    <property type="match status" value="1"/>
</dbReference>
<feature type="transmembrane region" description="Helical" evidence="10">
    <location>
        <begin position="753"/>
        <end position="774"/>
    </location>
</feature>
<dbReference type="GO" id="GO:0016320">
    <property type="term" value="P:endoplasmic reticulum membrane fusion"/>
    <property type="evidence" value="ECO:0007669"/>
    <property type="project" value="TreeGrafter"/>
</dbReference>
<evidence type="ECO:0000256" key="3">
    <source>
        <dbReference type="ARBA" id="ARBA00022801"/>
    </source>
</evidence>
<feature type="domain" description="GB1/RHD3-type G" evidence="11">
    <location>
        <begin position="109"/>
        <end position="326"/>
    </location>
</feature>
<evidence type="ECO:0000256" key="4">
    <source>
        <dbReference type="ARBA" id="ARBA00022824"/>
    </source>
</evidence>
<evidence type="ECO:0000256" key="7">
    <source>
        <dbReference type="ARBA" id="ARBA00023136"/>
    </source>
</evidence>
<proteinExistence type="inferred from homology"/>
<keyword evidence="6 8" id="KW-0342">GTP-binding</keyword>
<keyword evidence="5 8" id="KW-1133">Transmembrane helix</keyword>
<dbReference type="Pfam" id="PF20428">
    <property type="entry name" value="Sey1_3HB"/>
    <property type="match status" value="1"/>
</dbReference>
<comment type="similarity">
    <text evidence="8">Belongs to the TRAFAC class dynamin-like GTPase superfamily. GB1/RHD3 GTPase family. RHD3 subfamily.</text>
</comment>
<dbReference type="Gene3D" id="3.40.50.300">
    <property type="entry name" value="P-loop containing nucleotide triphosphate hydrolases"/>
    <property type="match status" value="1"/>
</dbReference>
<protein>
    <recommendedName>
        <fullName evidence="11">GB1/RHD3-type G domain-containing protein</fullName>
    </recommendedName>
</protein>
<name>A0AAN7DCY1_9FUNG</name>
<feature type="compositionally biased region" description="Polar residues" evidence="9">
    <location>
        <begin position="809"/>
        <end position="818"/>
    </location>
</feature>
<dbReference type="EMBL" id="JASEJX010000015">
    <property type="protein sequence ID" value="KAK4514244.1"/>
    <property type="molecule type" value="Genomic_DNA"/>
</dbReference>
<dbReference type="GO" id="GO:0005789">
    <property type="term" value="C:endoplasmic reticulum membrane"/>
    <property type="evidence" value="ECO:0007669"/>
    <property type="project" value="UniProtKB-SubCell"/>
</dbReference>
<dbReference type="CDD" id="cd01851">
    <property type="entry name" value="GBP"/>
    <property type="match status" value="1"/>
</dbReference>
<dbReference type="HAMAP" id="MF_03109">
    <property type="entry name" value="Sey1"/>
    <property type="match status" value="1"/>
</dbReference>
<evidence type="ECO:0000256" key="1">
    <source>
        <dbReference type="ARBA" id="ARBA00022692"/>
    </source>
</evidence>
<evidence type="ECO:0000256" key="8">
    <source>
        <dbReference type="HAMAP-Rule" id="MF_03109"/>
    </source>
</evidence>
<evidence type="ECO:0000259" key="11">
    <source>
        <dbReference type="PROSITE" id="PS51715"/>
    </source>
</evidence>
<organism evidence="12 13">
    <name type="scientific">Mucor velutinosus</name>
    <dbReference type="NCBI Taxonomy" id="708070"/>
    <lineage>
        <taxon>Eukaryota</taxon>
        <taxon>Fungi</taxon>
        <taxon>Fungi incertae sedis</taxon>
        <taxon>Mucoromycota</taxon>
        <taxon>Mucoromycotina</taxon>
        <taxon>Mucoromycetes</taxon>
        <taxon>Mucorales</taxon>
        <taxon>Mucorineae</taxon>
        <taxon>Mucoraceae</taxon>
        <taxon>Mucor</taxon>
    </lineage>
</organism>
<dbReference type="InterPro" id="IPR008803">
    <property type="entry name" value="RHD3/Sey1"/>
</dbReference>
<evidence type="ECO:0000313" key="12">
    <source>
        <dbReference type="EMBL" id="KAK4514244.1"/>
    </source>
</evidence>
<reference evidence="12 13" key="1">
    <citation type="submission" date="2022-11" db="EMBL/GenBank/DDBJ databases">
        <title>Mucor velutinosus strain NIH1002 WGS.</title>
        <authorList>
            <person name="Subramanian P."/>
            <person name="Mullikin J.C."/>
            <person name="Segre J.A."/>
            <person name="Zelazny A.M."/>
        </authorList>
    </citation>
    <scope>NUCLEOTIDE SEQUENCE [LARGE SCALE GENOMIC DNA]</scope>
    <source>
        <strain evidence="12 13">NIH1002</strain>
    </source>
</reference>
<dbReference type="InterPro" id="IPR027417">
    <property type="entry name" value="P-loop_NTPase"/>
</dbReference>
<sequence length="825" mass="94511">MDNTEYHPWEITSLLKSHDILVPKISTKLLISLFVISIQKIYQMTIEEVEAPVDQITPPHSNSNKDSISTTNWDQDTLTIPRLQIVDENQKFTDDLPNYLSKWHLGEAGFKYNVVAVFGSQSTGKSTLLNGLFGTSFDVMDENQRSQTTKGIWMSRGRGMHVLVMDVEGTDGRERGEDQDFERKSALFSMATSEVIILNLWEHQVGLYQGANMGLLKTVFEVNLQLFQTQKSKEKTLLLIVIRDHVGSTPLANLAKTLQSDLEKIWVGLSKPEGLEDCKIHDYFDFMYTGLPHKVLLPEKFNEEVAKLRTRFNDPQNPDFVFKPEYHKRIPADGYHIYASGIWDKVLTNKDLDLPTQQELLAQYRCDEISSAAFEVFSNKLAPFKQPILEKAQTIDNLGPQMLEIRQEAVAAFDKNASRYHQGVYQKKRAEMLTKLNIQLNVLFVGQLKNLHKKAVVMFDENLKAELKRPNYNFAVAVENCLKAATDYFLTGAKAILLPETDWSYDSEYASLEEEFTEVSTKARTDEFRKMTKSLTKQVENELSEPITLALNNPGPNPWHKILQAYSKTVEHGQTTLNKIAESFNSSDAEIQESIADLRLQAWIVLRKKVDEELADTMLLLKLRSRFEEKFRYDDHGLPRVWKPEDDIDTFFKRAKEDTLTLIALFAKINLKDDPDFKVESDDEDFDFEQSLIVLSEAKQIDISNRFKRESDAFYLEAKRSVVSTTAKIPTWAIAAMVFLGWNEFMTVIRNPLYMILFVLCITFGYVIFALNLWGPLERIISTVVGEATRIAKECIAEGVEIAKEQTHHQQQGKNSSKINEKKDQ</sequence>
<feature type="topological domain" description="Cytoplasmic" evidence="8">
    <location>
        <begin position="1"/>
        <end position="728"/>
    </location>
</feature>
<keyword evidence="13" id="KW-1185">Reference proteome</keyword>
<feature type="region of interest" description="Disordered" evidence="9">
    <location>
        <begin position="806"/>
        <end position="825"/>
    </location>
</feature>
<gene>
    <name evidence="8" type="primary">SEY1</name>
    <name evidence="12" type="ORF">ATC70_001834</name>
</gene>